<dbReference type="GO" id="GO:0005576">
    <property type="term" value="C:extracellular region"/>
    <property type="evidence" value="ECO:0007669"/>
    <property type="project" value="TreeGrafter"/>
</dbReference>
<dbReference type="EC" id="3.5.1.23" evidence="2 7"/>
<evidence type="ECO:0000313" key="12">
    <source>
        <dbReference type="Proteomes" id="UP001107558"/>
    </source>
</evidence>
<dbReference type="AlphaFoldDB" id="A0A9J6BCM6"/>
<comment type="catalytic activity">
    <reaction evidence="7">
        <text>an N-acylsphing-4-enine + H2O = sphing-4-enine + a fatty acid</text>
        <dbReference type="Rhea" id="RHEA:20856"/>
        <dbReference type="ChEBI" id="CHEBI:15377"/>
        <dbReference type="ChEBI" id="CHEBI:28868"/>
        <dbReference type="ChEBI" id="CHEBI:52639"/>
        <dbReference type="ChEBI" id="CHEBI:57756"/>
        <dbReference type="EC" id="3.5.1.23"/>
    </reaction>
</comment>
<keyword evidence="7" id="KW-0443">Lipid metabolism</keyword>
<dbReference type="InterPro" id="IPR031331">
    <property type="entry name" value="NEUT/ALK_ceramidase_C"/>
</dbReference>
<organism evidence="11 12">
    <name type="scientific">Polypedilum vanderplanki</name>
    <name type="common">Sleeping chironomid midge</name>
    <dbReference type="NCBI Taxonomy" id="319348"/>
    <lineage>
        <taxon>Eukaryota</taxon>
        <taxon>Metazoa</taxon>
        <taxon>Ecdysozoa</taxon>
        <taxon>Arthropoda</taxon>
        <taxon>Hexapoda</taxon>
        <taxon>Insecta</taxon>
        <taxon>Pterygota</taxon>
        <taxon>Neoptera</taxon>
        <taxon>Endopterygota</taxon>
        <taxon>Diptera</taxon>
        <taxon>Nematocera</taxon>
        <taxon>Chironomoidea</taxon>
        <taxon>Chironomidae</taxon>
        <taxon>Chironominae</taxon>
        <taxon>Polypedilum</taxon>
        <taxon>Polypedilum</taxon>
    </lineage>
</organism>
<evidence type="ECO:0000256" key="4">
    <source>
        <dbReference type="ARBA" id="ARBA00022801"/>
    </source>
</evidence>
<dbReference type="InterPro" id="IPR031329">
    <property type="entry name" value="NEUT/ALK_ceramidase_N"/>
</dbReference>
<dbReference type="Gene3D" id="2.60.40.2300">
    <property type="entry name" value="Neutral/alkaline non-lysosomal ceramidase, C-terminal domain"/>
    <property type="match status" value="1"/>
</dbReference>
<dbReference type="Pfam" id="PF04734">
    <property type="entry name" value="Ceramidase_alk"/>
    <property type="match status" value="1"/>
</dbReference>
<keyword evidence="4 7" id="KW-0378">Hydrolase</keyword>
<keyword evidence="8" id="KW-0732">Signal</keyword>
<comment type="similarity">
    <text evidence="1 7">Belongs to the neutral ceramidase family.</text>
</comment>
<dbReference type="GO" id="GO:0046512">
    <property type="term" value="P:sphingosine biosynthetic process"/>
    <property type="evidence" value="ECO:0007669"/>
    <property type="project" value="TreeGrafter"/>
</dbReference>
<evidence type="ECO:0000256" key="5">
    <source>
        <dbReference type="PIRSR" id="PIRSR606823-1"/>
    </source>
</evidence>
<comment type="caution">
    <text evidence="11">The sequence shown here is derived from an EMBL/GenBank/DDBJ whole genome shotgun (WGS) entry which is preliminary data.</text>
</comment>
<reference evidence="11" key="1">
    <citation type="submission" date="2021-03" db="EMBL/GenBank/DDBJ databases">
        <title>Chromosome level genome of the anhydrobiotic midge Polypedilum vanderplanki.</title>
        <authorList>
            <person name="Yoshida Y."/>
            <person name="Kikawada T."/>
            <person name="Gusev O."/>
        </authorList>
    </citation>
    <scope>NUCLEOTIDE SEQUENCE</scope>
    <source>
        <strain evidence="11">NIAS01</strain>
        <tissue evidence="11">Whole body or cell culture</tissue>
    </source>
</reference>
<evidence type="ECO:0000256" key="7">
    <source>
        <dbReference type="RuleBase" id="RU366019"/>
    </source>
</evidence>
<keyword evidence="6" id="KW-0862">Zinc</keyword>
<keyword evidence="12" id="KW-1185">Reference proteome</keyword>
<dbReference type="GO" id="GO:0017040">
    <property type="term" value="F:N-acylsphingosine amidohydrolase activity"/>
    <property type="evidence" value="ECO:0007669"/>
    <property type="project" value="UniProtKB-UniRule"/>
</dbReference>
<dbReference type="InterPro" id="IPR038445">
    <property type="entry name" value="NCDase_C_sf"/>
</dbReference>
<dbReference type="InterPro" id="IPR006823">
    <property type="entry name" value="Ceramidase_alk"/>
</dbReference>
<dbReference type="OrthoDB" id="191371at2759"/>
<dbReference type="EMBL" id="JADBJN010000004">
    <property type="protein sequence ID" value="KAG5667320.1"/>
    <property type="molecule type" value="Genomic_DNA"/>
</dbReference>
<dbReference type="GO" id="GO:0046872">
    <property type="term" value="F:metal ion binding"/>
    <property type="evidence" value="ECO:0007669"/>
    <property type="project" value="UniProtKB-KW"/>
</dbReference>
<feature type="binding site" evidence="6">
    <location>
        <position position="221"/>
    </location>
    <ligand>
        <name>Zn(2+)</name>
        <dbReference type="ChEBI" id="CHEBI:29105"/>
    </ligand>
</feature>
<evidence type="ECO:0000256" key="3">
    <source>
        <dbReference type="ARBA" id="ARBA00019235"/>
    </source>
</evidence>
<feature type="binding site" evidence="6">
    <location>
        <position position="499"/>
    </location>
    <ligand>
        <name>Zn(2+)</name>
        <dbReference type="ChEBI" id="CHEBI:29105"/>
    </ligand>
</feature>
<feature type="domain" description="Neutral/alkaline non-lysosomal ceramidase C-terminal" evidence="10">
    <location>
        <begin position="531"/>
        <end position="691"/>
    </location>
</feature>
<dbReference type="Pfam" id="PF17048">
    <property type="entry name" value="Ceramidse_alk_C"/>
    <property type="match status" value="1"/>
</dbReference>
<evidence type="ECO:0000256" key="2">
    <source>
        <dbReference type="ARBA" id="ARBA00011891"/>
    </source>
</evidence>
<protein>
    <recommendedName>
        <fullName evidence="3 7">Neutral ceramidase</fullName>
        <ecNumber evidence="2 7">3.5.1.23</ecNumber>
    </recommendedName>
</protein>
<feature type="signal peptide" evidence="8">
    <location>
        <begin position="1"/>
        <end position="19"/>
    </location>
</feature>
<dbReference type="PANTHER" id="PTHR12670:SF1">
    <property type="entry name" value="NEUTRAL CERAMIDASE"/>
    <property type="match status" value="1"/>
</dbReference>
<proteinExistence type="inferred from homology"/>
<feature type="chain" id="PRO_5039920788" description="Neutral ceramidase" evidence="8">
    <location>
        <begin position="20"/>
        <end position="702"/>
    </location>
</feature>
<feature type="active site" description="Nucleophile" evidence="5">
    <location>
        <position position="272"/>
    </location>
</feature>
<feature type="binding site" evidence="6">
    <location>
        <position position="461"/>
    </location>
    <ligand>
        <name>Zn(2+)</name>
        <dbReference type="ChEBI" id="CHEBI:29105"/>
    </ligand>
</feature>
<feature type="binding site" evidence="6">
    <location>
        <position position="111"/>
    </location>
    <ligand>
        <name>Zn(2+)</name>
        <dbReference type="ChEBI" id="CHEBI:29105"/>
    </ligand>
</feature>
<evidence type="ECO:0000256" key="1">
    <source>
        <dbReference type="ARBA" id="ARBA00009835"/>
    </source>
</evidence>
<sequence length="702" mass="78989">MGRIFIILLAFLLIKSLSAYNIGLGRADITGPSVEIAFMGYAQLNQRGQGIHTRLYARTFIVEDERQNRIVFVSVDAGMITHVVKRNVIRELQKKFGATYRFDNVMISGTHTHSGPAGFHQFVLYDLTAMGFVEETFYAMVRGITQSIINAHNNMVEGRIFLSETEIFDANINRSPLAYENNPDEEKAQYRDNVDKTLFQLRFMDKQNKKILGAFNWFAVHATSMNNTNKFISSDNVGYASMLLEKEYNYDSMVGKGSFVGAFCSANLGDVSPNIMGPKCLSTGLPCDPLTSKCPNKDVCVASGPGRNIYESTRIIGSRIYKGASKLLQVKGGREVTGPLSFVHQFIDMPKQTGVYFNPKLRGLQNYTGCYPAMGYSFAAGTTDGPGAFDFAQGTTSENAFWNAVRDFIAEPSIQDIACHGSKPILIATGRAVYPYLWQPSVVPLQIFAIGDLLMFGLPGEFTTMAGRRLKNEIQLFAKSRSYEFNTILCGLSNIYTSYITTPEEYEIQRYEGASTIFGPHTLTIYINRFIKLLDAMLRGAAVDPGPMPIDQDSKQISLVTKVYYDGHAIGSGFGYVVTQPKKSYRRGQIVTCKFVAGNPRNNFMTDSSYFFVERLVSNGEWQMVATDADWETKFKWTRLSMILGRSEIEFMWEIPESTPSGEYRVRHQGYYQYILGGVYYYQGSTEHFNIFDDNNLRRRNL</sequence>
<dbReference type="GO" id="GO:0046514">
    <property type="term" value="P:ceramide catabolic process"/>
    <property type="evidence" value="ECO:0007669"/>
    <property type="project" value="InterPro"/>
</dbReference>
<evidence type="ECO:0000256" key="8">
    <source>
        <dbReference type="SAM" id="SignalP"/>
    </source>
</evidence>
<evidence type="ECO:0000256" key="6">
    <source>
        <dbReference type="PIRSR" id="PIRSR606823-2"/>
    </source>
</evidence>
<dbReference type="GO" id="GO:0042759">
    <property type="term" value="P:long-chain fatty acid biosynthetic process"/>
    <property type="evidence" value="ECO:0007669"/>
    <property type="project" value="TreeGrafter"/>
</dbReference>
<evidence type="ECO:0000259" key="9">
    <source>
        <dbReference type="Pfam" id="PF04734"/>
    </source>
</evidence>
<dbReference type="PANTHER" id="PTHR12670">
    <property type="entry name" value="CERAMIDASE"/>
    <property type="match status" value="1"/>
</dbReference>
<dbReference type="Proteomes" id="UP001107558">
    <property type="component" value="Chromosome 4"/>
</dbReference>
<evidence type="ECO:0000259" key="10">
    <source>
        <dbReference type="Pfam" id="PF17048"/>
    </source>
</evidence>
<evidence type="ECO:0000313" key="11">
    <source>
        <dbReference type="EMBL" id="KAG5667320.1"/>
    </source>
</evidence>
<keyword evidence="6" id="KW-0479">Metal-binding</keyword>
<dbReference type="GO" id="GO:0016020">
    <property type="term" value="C:membrane"/>
    <property type="evidence" value="ECO:0007669"/>
    <property type="project" value="GOC"/>
</dbReference>
<feature type="domain" description="Neutral/alkaline non-lysosomal ceramidase N-terminal" evidence="9">
    <location>
        <begin position="20"/>
        <end position="528"/>
    </location>
</feature>
<accession>A0A9J6BCM6</accession>
<name>A0A9J6BCM6_POLVA</name>
<comment type="cofactor">
    <cofactor evidence="6">
        <name>Zn(2+)</name>
        <dbReference type="ChEBI" id="CHEBI:29105"/>
    </cofactor>
    <text evidence="6">Binds 1 zinc ion per subunit.</text>
</comment>
<gene>
    <name evidence="11" type="ORF">PVAND_015304</name>
</gene>
<keyword evidence="7" id="KW-0746">Sphingolipid metabolism</keyword>